<sequence>MPTPKTHYRIALGENNYEHSWIIQSAKGIKWHNIPDELVTLLQDLSVNELLDFSLGLDGRWYVKYRQKGRETHELAPYLWKELGQGSNVKLDRLTLGPYADHWGVRRAEDGSLQPFSSIASADGFTRLLDSETLNDDENSKIDFVSLGFGGDWAFSINGHVEHRCGKPFQNRLADGQKSRKRVSTIVLSPMDRLWIIVWEDGSLSHNLPLNMATEVKDYCQLRYSLSRNSDRSDSGRPEPQKARHPRSDAELGTSSTSAQKQPPTANPTQATTKRSKRSARTNTTQPSSTQQTIDSQPNIMSLPVAPLPVQPPIPSNVEAASAEAEVCVTQKKLSTTLRLLDPSYCSDSIEHDKISRLFENGWKHPEKRLPKIKRILVVSLPDHLNESYQEYKDLLQRRSGLSGLNEQLVFHGTSRHCALGEGVEPSTTCEEIGCSLCCILKTSFLLSKAGSTGRSFKRFGPGIYTSNVSSKAHDYANSQGYSNNKAIIVAKVALGKSKVYTKTTKYLMVPPRGYDSIIGKPGVHLNYDEQVLYKNEAIRPAYIVIYEGPASAPA</sequence>
<dbReference type="OrthoDB" id="9514740at2759"/>
<protein>
    <recommendedName>
        <fullName evidence="2">PARP catalytic domain-containing protein</fullName>
    </recommendedName>
</protein>
<dbReference type="GO" id="GO:0003950">
    <property type="term" value="F:NAD+ poly-ADP-ribosyltransferase activity"/>
    <property type="evidence" value="ECO:0007669"/>
    <property type="project" value="InterPro"/>
</dbReference>
<dbReference type="Proteomes" id="UP000054248">
    <property type="component" value="Unassembled WGS sequence"/>
</dbReference>
<feature type="compositionally biased region" description="Low complexity" evidence="1">
    <location>
        <begin position="282"/>
        <end position="297"/>
    </location>
</feature>
<proteinExistence type="predicted"/>
<dbReference type="InterPro" id="IPR012317">
    <property type="entry name" value="Poly(ADP-ribose)pol_cat_dom"/>
</dbReference>
<evidence type="ECO:0000313" key="4">
    <source>
        <dbReference type="Proteomes" id="UP000054248"/>
    </source>
</evidence>
<reference evidence="4" key="2">
    <citation type="submission" date="2015-01" db="EMBL/GenBank/DDBJ databases">
        <title>Evolutionary Origins and Diversification of the Mycorrhizal Mutualists.</title>
        <authorList>
            <consortium name="DOE Joint Genome Institute"/>
            <consortium name="Mycorrhizal Genomics Consortium"/>
            <person name="Kohler A."/>
            <person name="Kuo A."/>
            <person name="Nagy L.G."/>
            <person name="Floudas D."/>
            <person name="Copeland A."/>
            <person name="Barry K.W."/>
            <person name="Cichocki N."/>
            <person name="Veneault-Fourrey C."/>
            <person name="LaButti K."/>
            <person name="Lindquist E.A."/>
            <person name="Lipzen A."/>
            <person name="Lundell T."/>
            <person name="Morin E."/>
            <person name="Murat C."/>
            <person name="Riley R."/>
            <person name="Ohm R."/>
            <person name="Sun H."/>
            <person name="Tunlid A."/>
            <person name="Henrissat B."/>
            <person name="Grigoriev I.V."/>
            <person name="Hibbett D.S."/>
            <person name="Martin F."/>
        </authorList>
    </citation>
    <scope>NUCLEOTIDE SEQUENCE [LARGE SCALE GENOMIC DNA]</scope>
    <source>
        <strain evidence="4">MUT 4182</strain>
    </source>
</reference>
<dbReference type="Gene3D" id="3.90.228.10">
    <property type="match status" value="1"/>
</dbReference>
<dbReference type="GO" id="GO:1990404">
    <property type="term" value="F:NAD+-protein mono-ADP-ribosyltransferase activity"/>
    <property type="evidence" value="ECO:0007669"/>
    <property type="project" value="TreeGrafter"/>
</dbReference>
<feature type="domain" description="PARP catalytic" evidence="2">
    <location>
        <begin position="451"/>
        <end position="521"/>
    </location>
</feature>
<accession>A0A0C3QLW7</accession>
<evidence type="ECO:0000256" key="1">
    <source>
        <dbReference type="SAM" id="MobiDB-lite"/>
    </source>
</evidence>
<gene>
    <name evidence="3" type="ORF">M407DRAFT_23033</name>
</gene>
<dbReference type="HOGENOM" id="CLU_491072_0_0_1"/>
<dbReference type="GO" id="GO:0005634">
    <property type="term" value="C:nucleus"/>
    <property type="evidence" value="ECO:0007669"/>
    <property type="project" value="TreeGrafter"/>
</dbReference>
<dbReference type="AlphaFoldDB" id="A0A0C3QLW7"/>
<feature type="compositionally biased region" description="Basic and acidic residues" evidence="1">
    <location>
        <begin position="229"/>
        <end position="250"/>
    </location>
</feature>
<evidence type="ECO:0000313" key="3">
    <source>
        <dbReference type="EMBL" id="KIO27719.1"/>
    </source>
</evidence>
<name>A0A0C3QLW7_9AGAM</name>
<keyword evidence="4" id="KW-1185">Reference proteome</keyword>
<organism evidence="3 4">
    <name type="scientific">Tulasnella calospora MUT 4182</name>
    <dbReference type="NCBI Taxonomy" id="1051891"/>
    <lineage>
        <taxon>Eukaryota</taxon>
        <taxon>Fungi</taxon>
        <taxon>Dikarya</taxon>
        <taxon>Basidiomycota</taxon>
        <taxon>Agaricomycotina</taxon>
        <taxon>Agaricomycetes</taxon>
        <taxon>Cantharellales</taxon>
        <taxon>Tulasnellaceae</taxon>
        <taxon>Tulasnella</taxon>
    </lineage>
</organism>
<feature type="compositionally biased region" description="Low complexity" evidence="1">
    <location>
        <begin position="259"/>
        <end position="273"/>
    </location>
</feature>
<dbReference type="InterPro" id="IPR051712">
    <property type="entry name" value="ARTD-AVP"/>
</dbReference>
<reference evidence="3 4" key="1">
    <citation type="submission" date="2014-04" db="EMBL/GenBank/DDBJ databases">
        <authorList>
            <consortium name="DOE Joint Genome Institute"/>
            <person name="Kuo A."/>
            <person name="Girlanda M."/>
            <person name="Perotto S."/>
            <person name="Kohler A."/>
            <person name="Nagy L.G."/>
            <person name="Floudas D."/>
            <person name="Copeland A."/>
            <person name="Barry K.W."/>
            <person name="Cichocki N."/>
            <person name="Veneault-Fourrey C."/>
            <person name="LaButti K."/>
            <person name="Lindquist E.A."/>
            <person name="Lipzen A."/>
            <person name="Lundell T."/>
            <person name="Morin E."/>
            <person name="Murat C."/>
            <person name="Sun H."/>
            <person name="Tunlid A."/>
            <person name="Henrissat B."/>
            <person name="Grigoriev I.V."/>
            <person name="Hibbett D.S."/>
            <person name="Martin F."/>
            <person name="Nordberg H.P."/>
            <person name="Cantor M.N."/>
            <person name="Hua S.X."/>
        </authorList>
    </citation>
    <scope>NUCLEOTIDE SEQUENCE [LARGE SCALE GENOMIC DNA]</scope>
    <source>
        <strain evidence="3 4">MUT 4182</strain>
    </source>
</reference>
<dbReference type="PANTHER" id="PTHR45740:SF2">
    <property type="entry name" value="POLY [ADP-RIBOSE] POLYMERASE"/>
    <property type="match status" value="1"/>
</dbReference>
<evidence type="ECO:0000259" key="2">
    <source>
        <dbReference type="Pfam" id="PF00644"/>
    </source>
</evidence>
<feature type="region of interest" description="Disordered" evidence="1">
    <location>
        <begin position="227"/>
        <end position="303"/>
    </location>
</feature>
<dbReference type="SUPFAM" id="SSF56399">
    <property type="entry name" value="ADP-ribosylation"/>
    <property type="match status" value="1"/>
</dbReference>
<dbReference type="PANTHER" id="PTHR45740">
    <property type="entry name" value="POLY [ADP-RIBOSE] POLYMERASE"/>
    <property type="match status" value="1"/>
</dbReference>
<dbReference type="Pfam" id="PF00644">
    <property type="entry name" value="PARP"/>
    <property type="match status" value="1"/>
</dbReference>
<dbReference type="EMBL" id="KN823004">
    <property type="protein sequence ID" value="KIO27719.1"/>
    <property type="molecule type" value="Genomic_DNA"/>
</dbReference>